<dbReference type="AlphaFoldDB" id="A0AAD9MS71"/>
<dbReference type="InterPro" id="IPR035940">
    <property type="entry name" value="CAP_sf"/>
</dbReference>
<feature type="domain" description="EGF-like" evidence="3 4">
    <location>
        <begin position="193"/>
        <end position="204"/>
    </location>
</feature>
<evidence type="ECO:0000313" key="5">
    <source>
        <dbReference type="EMBL" id="KAK2142208.1"/>
    </source>
</evidence>
<dbReference type="SUPFAM" id="SSF55797">
    <property type="entry name" value="PR-1-like"/>
    <property type="match status" value="1"/>
</dbReference>
<dbReference type="InterPro" id="IPR014044">
    <property type="entry name" value="CAP_dom"/>
</dbReference>
<keyword evidence="2" id="KW-0732">Signal</keyword>
<feature type="signal peptide" evidence="2">
    <location>
        <begin position="1"/>
        <end position="21"/>
    </location>
</feature>
<keyword evidence="6" id="KW-1185">Reference proteome</keyword>
<keyword evidence="1" id="KW-1133">Transmembrane helix</keyword>
<dbReference type="EMBL" id="JAODUP010000985">
    <property type="protein sequence ID" value="KAK2142208.1"/>
    <property type="molecule type" value="Genomic_DNA"/>
</dbReference>
<dbReference type="Proteomes" id="UP001208570">
    <property type="component" value="Unassembled WGS sequence"/>
</dbReference>
<comment type="caution">
    <text evidence="5">The sequence shown here is derived from an EMBL/GenBank/DDBJ whole genome shotgun (WGS) entry which is preliminary data.</text>
</comment>
<dbReference type="PROSITE" id="PS00022">
    <property type="entry name" value="EGF_1"/>
    <property type="match status" value="1"/>
</dbReference>
<organism evidence="5 6">
    <name type="scientific">Paralvinella palmiformis</name>
    <dbReference type="NCBI Taxonomy" id="53620"/>
    <lineage>
        <taxon>Eukaryota</taxon>
        <taxon>Metazoa</taxon>
        <taxon>Spiralia</taxon>
        <taxon>Lophotrochozoa</taxon>
        <taxon>Annelida</taxon>
        <taxon>Polychaeta</taxon>
        <taxon>Sedentaria</taxon>
        <taxon>Canalipalpata</taxon>
        <taxon>Terebellida</taxon>
        <taxon>Terebelliformia</taxon>
        <taxon>Alvinellidae</taxon>
        <taxon>Paralvinella</taxon>
    </lineage>
</organism>
<evidence type="ECO:0000259" key="4">
    <source>
        <dbReference type="PROSITE" id="PS01186"/>
    </source>
</evidence>
<dbReference type="Gene3D" id="3.40.33.10">
    <property type="entry name" value="CAP"/>
    <property type="match status" value="1"/>
</dbReference>
<proteinExistence type="predicted"/>
<dbReference type="Pfam" id="PF00188">
    <property type="entry name" value="CAP"/>
    <property type="match status" value="1"/>
</dbReference>
<sequence>MATKIISIFMVLLSFWTLVACRQGNATRIKSNTPDAPMSMIDGLAGRRIRRGTSGSQLTYQERIDFLKSHNDYRANTNPMASDMQFMVWHEELAAMAQDWADGCQWKHGNPERDPKPFPSVGQNIYATTGKSLTGKTVTTSWYNEKPYTSGTKCLNCPSDKSTCNKGMCVSDPKCGSKTCENGGTLDSESCECLCSEGYNGDNCTSAGYVKLPFGMLYIAVCMLVALITC</sequence>
<accession>A0AAD9MS71</accession>
<keyword evidence="1" id="KW-0812">Transmembrane</keyword>
<protein>
    <recommendedName>
        <fullName evidence="3 4">EGF-like domain-containing protein</fullName>
    </recommendedName>
</protein>
<dbReference type="InterPro" id="IPR001283">
    <property type="entry name" value="CRISP-related"/>
</dbReference>
<dbReference type="PANTHER" id="PTHR10334">
    <property type="entry name" value="CYSTEINE-RICH SECRETORY PROTEIN-RELATED"/>
    <property type="match status" value="1"/>
</dbReference>
<dbReference type="SMART" id="SM00198">
    <property type="entry name" value="SCP"/>
    <property type="match status" value="1"/>
</dbReference>
<name>A0AAD9MS71_9ANNE</name>
<feature type="chain" id="PRO_5042229979" description="EGF-like domain-containing protein" evidence="2">
    <location>
        <begin position="22"/>
        <end position="230"/>
    </location>
</feature>
<evidence type="ECO:0000256" key="2">
    <source>
        <dbReference type="SAM" id="SignalP"/>
    </source>
</evidence>
<keyword evidence="1" id="KW-0472">Membrane</keyword>
<dbReference type="PROSITE" id="PS01186">
    <property type="entry name" value="EGF_2"/>
    <property type="match status" value="1"/>
</dbReference>
<evidence type="ECO:0000313" key="6">
    <source>
        <dbReference type="Proteomes" id="UP001208570"/>
    </source>
</evidence>
<dbReference type="PROSITE" id="PS51257">
    <property type="entry name" value="PROKAR_LIPOPROTEIN"/>
    <property type="match status" value="1"/>
</dbReference>
<evidence type="ECO:0000259" key="3">
    <source>
        <dbReference type="PROSITE" id="PS00022"/>
    </source>
</evidence>
<feature type="transmembrane region" description="Helical" evidence="1">
    <location>
        <begin position="212"/>
        <end position="229"/>
    </location>
</feature>
<gene>
    <name evidence="5" type="ORF">LSH36_985g01038</name>
</gene>
<reference evidence="5" key="1">
    <citation type="journal article" date="2023" name="Mol. Biol. Evol.">
        <title>Third-Generation Sequencing Reveals the Adaptive Role of the Epigenome in Three Deep-Sea Polychaetes.</title>
        <authorList>
            <person name="Perez M."/>
            <person name="Aroh O."/>
            <person name="Sun Y."/>
            <person name="Lan Y."/>
            <person name="Juniper S.K."/>
            <person name="Young C.R."/>
            <person name="Angers B."/>
            <person name="Qian P.Y."/>
        </authorList>
    </citation>
    <scope>NUCLEOTIDE SEQUENCE</scope>
    <source>
        <strain evidence="5">P08H-3</strain>
    </source>
</reference>
<evidence type="ECO:0000256" key="1">
    <source>
        <dbReference type="SAM" id="Phobius"/>
    </source>
</evidence>
<dbReference type="InterPro" id="IPR000742">
    <property type="entry name" value="EGF"/>
</dbReference>